<keyword evidence="2" id="KW-1185">Reference proteome</keyword>
<sequence>MNKRLQLEGLGINLPGLGINLKVNNLKEISPELVSELLQLRKVLHHYYIQLDVDSLLDGEWEYEEEVENHLYDNWEILFKAFFALEDLLYRSKHYLMLNRDTIKSWTSMLEIFDFVRKTKFELENRRIDDDALLAENLKALYEIFNQVKQEVQYNLEQLNNIGEMIG</sequence>
<name>A0A926IAH4_9FIRM</name>
<reference evidence="1" key="1">
    <citation type="submission" date="2020-08" db="EMBL/GenBank/DDBJ databases">
        <title>Genome public.</title>
        <authorList>
            <person name="Liu C."/>
            <person name="Sun Q."/>
        </authorList>
    </citation>
    <scope>NUCLEOTIDE SEQUENCE</scope>
    <source>
        <strain evidence="1">NSJ-12</strain>
    </source>
</reference>
<dbReference type="AlphaFoldDB" id="A0A926IAH4"/>
<protein>
    <submittedName>
        <fullName evidence="1">Uncharacterized protein</fullName>
    </submittedName>
</protein>
<proteinExistence type="predicted"/>
<dbReference type="Proteomes" id="UP000655830">
    <property type="component" value="Unassembled WGS sequence"/>
</dbReference>
<dbReference type="EMBL" id="JACRSY010000030">
    <property type="protein sequence ID" value="MBC8580880.1"/>
    <property type="molecule type" value="Genomic_DNA"/>
</dbReference>
<accession>A0A926IAH4</accession>
<comment type="caution">
    <text evidence="1">The sequence shown here is derived from an EMBL/GenBank/DDBJ whole genome shotgun (WGS) entry which is preliminary data.</text>
</comment>
<dbReference type="RefSeq" id="WP_249333576.1">
    <property type="nucleotide sequence ID" value="NZ_JACRSY010000030.1"/>
</dbReference>
<gene>
    <name evidence="1" type="ORF">H8718_15280</name>
</gene>
<evidence type="ECO:0000313" key="2">
    <source>
        <dbReference type="Proteomes" id="UP000655830"/>
    </source>
</evidence>
<evidence type="ECO:0000313" key="1">
    <source>
        <dbReference type="EMBL" id="MBC8580880.1"/>
    </source>
</evidence>
<organism evidence="1 2">
    <name type="scientific">Zhenhengia yiwuensis</name>
    <dbReference type="NCBI Taxonomy" id="2763666"/>
    <lineage>
        <taxon>Bacteria</taxon>
        <taxon>Bacillati</taxon>
        <taxon>Bacillota</taxon>
        <taxon>Clostridia</taxon>
        <taxon>Lachnospirales</taxon>
        <taxon>Lachnospiraceae</taxon>
        <taxon>Zhenhengia</taxon>
    </lineage>
</organism>